<sequence length="259" mass="29976">MDHLRASSWNICHNEDGLQQALKLLKEELYVLGYPAIHSDPTDSSRVALVIDLINSSWSLTREVMRHRTDKIDKQHNQSNQLQRYEHSQKELTKLQNKIDTLEKQNKTLHNDLQAAIICKAAAEKGSALARANVDKMKKILEFNSNQYSINLKKKEMELRSMQNAFENYSKTGKRDNEKRCKENDPNRSNANENQQMELVEKSHRKISSHLKEVMDIGLPDVLFQLSCEEMKEAMDSYFGSPVQNIDTTLNEVFEARLQ</sequence>
<dbReference type="InParanoid" id="A0A482WN38"/>
<dbReference type="EMBL" id="QKKF02029951">
    <property type="protein sequence ID" value="RZF34959.1"/>
    <property type="molecule type" value="Genomic_DNA"/>
</dbReference>
<evidence type="ECO:0000313" key="3">
    <source>
        <dbReference type="EMBL" id="RZF34959.1"/>
    </source>
</evidence>
<feature type="coiled-coil region" evidence="1">
    <location>
        <begin position="85"/>
        <end position="112"/>
    </location>
</feature>
<feature type="region of interest" description="Disordered" evidence="2">
    <location>
        <begin position="168"/>
        <end position="196"/>
    </location>
</feature>
<evidence type="ECO:0000256" key="2">
    <source>
        <dbReference type="SAM" id="MobiDB-lite"/>
    </source>
</evidence>
<dbReference type="Proteomes" id="UP000291343">
    <property type="component" value="Unassembled WGS sequence"/>
</dbReference>
<protein>
    <submittedName>
        <fullName evidence="3">Uncharacterized protein</fullName>
    </submittedName>
</protein>
<dbReference type="AlphaFoldDB" id="A0A482WN38"/>
<feature type="compositionally biased region" description="Polar residues" evidence="2">
    <location>
        <begin position="187"/>
        <end position="196"/>
    </location>
</feature>
<organism evidence="3 4">
    <name type="scientific">Laodelphax striatellus</name>
    <name type="common">Small brown planthopper</name>
    <name type="synonym">Delphax striatella</name>
    <dbReference type="NCBI Taxonomy" id="195883"/>
    <lineage>
        <taxon>Eukaryota</taxon>
        <taxon>Metazoa</taxon>
        <taxon>Ecdysozoa</taxon>
        <taxon>Arthropoda</taxon>
        <taxon>Hexapoda</taxon>
        <taxon>Insecta</taxon>
        <taxon>Pterygota</taxon>
        <taxon>Neoptera</taxon>
        <taxon>Paraneoptera</taxon>
        <taxon>Hemiptera</taxon>
        <taxon>Auchenorrhyncha</taxon>
        <taxon>Fulgoroidea</taxon>
        <taxon>Delphacidae</taxon>
        <taxon>Criomorphinae</taxon>
        <taxon>Laodelphax</taxon>
    </lineage>
</organism>
<keyword evidence="4" id="KW-1185">Reference proteome</keyword>
<proteinExistence type="predicted"/>
<dbReference type="OrthoDB" id="6642271at2759"/>
<keyword evidence="1" id="KW-0175">Coiled coil</keyword>
<reference evidence="3 4" key="1">
    <citation type="journal article" date="2017" name="Gigascience">
        <title>Genome sequence of the small brown planthopper, Laodelphax striatellus.</title>
        <authorList>
            <person name="Zhu J."/>
            <person name="Jiang F."/>
            <person name="Wang X."/>
            <person name="Yang P."/>
            <person name="Bao Y."/>
            <person name="Zhao W."/>
            <person name="Wang W."/>
            <person name="Lu H."/>
            <person name="Wang Q."/>
            <person name="Cui N."/>
            <person name="Li J."/>
            <person name="Chen X."/>
            <person name="Luo L."/>
            <person name="Yu J."/>
            <person name="Kang L."/>
            <person name="Cui F."/>
        </authorList>
    </citation>
    <scope>NUCLEOTIDE SEQUENCE [LARGE SCALE GENOMIC DNA]</scope>
    <source>
        <strain evidence="3">Lst14</strain>
    </source>
</reference>
<gene>
    <name evidence="3" type="ORF">LSTR_LSTR010051</name>
</gene>
<comment type="caution">
    <text evidence="3">The sequence shown here is derived from an EMBL/GenBank/DDBJ whole genome shotgun (WGS) entry which is preliminary data.</text>
</comment>
<feature type="compositionally biased region" description="Basic and acidic residues" evidence="2">
    <location>
        <begin position="173"/>
        <end position="186"/>
    </location>
</feature>
<evidence type="ECO:0000256" key="1">
    <source>
        <dbReference type="SAM" id="Coils"/>
    </source>
</evidence>
<evidence type="ECO:0000313" key="4">
    <source>
        <dbReference type="Proteomes" id="UP000291343"/>
    </source>
</evidence>
<accession>A0A482WN38</accession>
<dbReference type="SMR" id="A0A482WN38"/>
<name>A0A482WN38_LAOST</name>